<feature type="compositionally biased region" description="Polar residues" evidence="1">
    <location>
        <begin position="458"/>
        <end position="471"/>
    </location>
</feature>
<evidence type="ECO:0000313" key="2">
    <source>
        <dbReference type="EMBL" id="KAK4104007.1"/>
    </source>
</evidence>
<sequence>MSGLPENWEWDYDGSRWFYRYKPTGLIQYTFPKPGDEFPEYIDDSAPAPDLAPEEKLVSQQQVKRRSTLGQTTSRERASSNAVSDPDDGSGPFWLQPDALMYMGPGAYTDISPLQEEEEERVEENTKAGEEDNAWASVPAPTAYSNATESAATQQPTRSQISPIVSTATTPQALSSKPSTTTPELDSSVIVGATESIAADVGVIEEPEVHLLDSRQVPYNPIGFVAELASDLTAQCDDEINPAPVELPSNEQMMDTSEPGVYTNAFDLAPVELPSDEIAATPKAADKAVEQQPPASQSSGPGQGQSEAQRLRSYQAAQELLHRPYKPVRQHSTPQSSSSANPPDDPGPPLGQYQPYNPARHAVLGAAAANRYSVAEKQHRQPAGDHKRHSVAGPVLSQSRPTSIPAALQAPQVPPKRPVDSSDIPSSLQVPQVPAKRPLDSSDNGAYPTIAGAGGHSDSVSDLATAANPSSLAHFPSVLQPARGRAVMRAQTPPQSQKASPARNYQPYKPYRDLQKDIDDTVQLLSQTGFGSQAFVERAGE</sequence>
<proteinExistence type="predicted"/>
<gene>
    <name evidence="2" type="ORF">N658DRAFT_504814</name>
</gene>
<feature type="compositionally biased region" description="Polar residues" evidence="1">
    <location>
        <begin position="58"/>
        <end position="83"/>
    </location>
</feature>
<evidence type="ECO:0000256" key="1">
    <source>
        <dbReference type="SAM" id="MobiDB-lite"/>
    </source>
</evidence>
<feature type="region of interest" description="Disordered" evidence="1">
    <location>
        <begin position="243"/>
        <end position="509"/>
    </location>
</feature>
<feature type="compositionally biased region" description="Polar residues" evidence="1">
    <location>
        <begin position="330"/>
        <end position="341"/>
    </location>
</feature>
<feature type="region of interest" description="Disordered" evidence="1">
    <location>
        <begin position="32"/>
        <end position="186"/>
    </location>
</feature>
<dbReference type="Proteomes" id="UP001305647">
    <property type="component" value="Unassembled WGS sequence"/>
</dbReference>
<protein>
    <recommendedName>
        <fullName evidence="4">WW domain-containing protein</fullName>
    </recommendedName>
</protein>
<reference evidence="2" key="2">
    <citation type="submission" date="2023-05" db="EMBL/GenBank/DDBJ databases">
        <authorList>
            <consortium name="Lawrence Berkeley National Laboratory"/>
            <person name="Steindorff A."/>
            <person name="Hensen N."/>
            <person name="Bonometti L."/>
            <person name="Westerberg I."/>
            <person name="Brannstrom I.O."/>
            <person name="Guillou S."/>
            <person name="Cros-Aarteil S."/>
            <person name="Calhoun S."/>
            <person name="Haridas S."/>
            <person name="Kuo A."/>
            <person name="Mondo S."/>
            <person name="Pangilinan J."/>
            <person name="Riley R."/>
            <person name="Labutti K."/>
            <person name="Andreopoulos B."/>
            <person name="Lipzen A."/>
            <person name="Chen C."/>
            <person name="Yanf M."/>
            <person name="Daum C."/>
            <person name="Ng V."/>
            <person name="Clum A."/>
            <person name="Ohm R."/>
            <person name="Martin F."/>
            <person name="Silar P."/>
            <person name="Natvig D."/>
            <person name="Lalanne C."/>
            <person name="Gautier V."/>
            <person name="Ament-Velasquez S.L."/>
            <person name="Kruys A."/>
            <person name="Hutchinson M.I."/>
            <person name="Powell A.J."/>
            <person name="Barry K."/>
            <person name="Miller A.N."/>
            <person name="Grigoriev I.V."/>
            <person name="Debuchy R."/>
            <person name="Gladieux P."/>
            <person name="Thoren M.H."/>
            <person name="Johannesson H."/>
        </authorList>
    </citation>
    <scope>NUCLEOTIDE SEQUENCE</scope>
    <source>
        <strain evidence="2">CBS 757.83</strain>
    </source>
</reference>
<keyword evidence="3" id="KW-1185">Reference proteome</keyword>
<reference evidence="2" key="1">
    <citation type="journal article" date="2023" name="Mol. Phylogenet. Evol.">
        <title>Genome-scale phylogeny and comparative genomics of the fungal order Sordariales.</title>
        <authorList>
            <person name="Hensen N."/>
            <person name="Bonometti L."/>
            <person name="Westerberg I."/>
            <person name="Brannstrom I.O."/>
            <person name="Guillou S."/>
            <person name="Cros-Aarteil S."/>
            <person name="Calhoun S."/>
            <person name="Haridas S."/>
            <person name="Kuo A."/>
            <person name="Mondo S."/>
            <person name="Pangilinan J."/>
            <person name="Riley R."/>
            <person name="LaButti K."/>
            <person name="Andreopoulos B."/>
            <person name="Lipzen A."/>
            <person name="Chen C."/>
            <person name="Yan M."/>
            <person name="Daum C."/>
            <person name="Ng V."/>
            <person name="Clum A."/>
            <person name="Steindorff A."/>
            <person name="Ohm R.A."/>
            <person name="Martin F."/>
            <person name="Silar P."/>
            <person name="Natvig D.O."/>
            <person name="Lalanne C."/>
            <person name="Gautier V."/>
            <person name="Ament-Velasquez S.L."/>
            <person name="Kruys A."/>
            <person name="Hutchinson M.I."/>
            <person name="Powell A.J."/>
            <person name="Barry K."/>
            <person name="Miller A.N."/>
            <person name="Grigoriev I.V."/>
            <person name="Debuchy R."/>
            <person name="Gladieux P."/>
            <person name="Hiltunen Thoren M."/>
            <person name="Johannesson H."/>
        </authorList>
    </citation>
    <scope>NUCLEOTIDE SEQUENCE</scope>
    <source>
        <strain evidence="2">CBS 757.83</strain>
    </source>
</reference>
<feature type="compositionally biased region" description="Low complexity" evidence="1">
    <location>
        <begin position="290"/>
        <end position="308"/>
    </location>
</feature>
<evidence type="ECO:0008006" key="4">
    <source>
        <dbReference type="Google" id="ProtNLM"/>
    </source>
</evidence>
<comment type="caution">
    <text evidence="2">The sequence shown here is derived from an EMBL/GenBank/DDBJ whole genome shotgun (WGS) entry which is preliminary data.</text>
</comment>
<dbReference type="AlphaFoldDB" id="A0AAN6T4S0"/>
<name>A0AAN6T4S0_9PEZI</name>
<accession>A0AAN6T4S0</accession>
<dbReference type="EMBL" id="MU863627">
    <property type="protein sequence ID" value="KAK4104007.1"/>
    <property type="molecule type" value="Genomic_DNA"/>
</dbReference>
<feature type="compositionally biased region" description="Polar residues" evidence="1">
    <location>
        <begin position="143"/>
        <end position="185"/>
    </location>
</feature>
<evidence type="ECO:0000313" key="3">
    <source>
        <dbReference type="Proteomes" id="UP001305647"/>
    </source>
</evidence>
<feature type="compositionally biased region" description="Basic and acidic residues" evidence="1">
    <location>
        <begin position="374"/>
        <end position="385"/>
    </location>
</feature>
<organism evidence="2 3">
    <name type="scientific">Parathielavia hyrcaniae</name>
    <dbReference type="NCBI Taxonomy" id="113614"/>
    <lineage>
        <taxon>Eukaryota</taxon>
        <taxon>Fungi</taxon>
        <taxon>Dikarya</taxon>
        <taxon>Ascomycota</taxon>
        <taxon>Pezizomycotina</taxon>
        <taxon>Sordariomycetes</taxon>
        <taxon>Sordariomycetidae</taxon>
        <taxon>Sordariales</taxon>
        <taxon>Chaetomiaceae</taxon>
        <taxon>Parathielavia</taxon>
    </lineage>
</organism>